<dbReference type="GO" id="GO:0016020">
    <property type="term" value="C:membrane"/>
    <property type="evidence" value="ECO:0007669"/>
    <property type="project" value="InterPro"/>
</dbReference>
<keyword evidence="1" id="KW-1133">Transmembrane helix</keyword>
<dbReference type="InterPro" id="IPR037185">
    <property type="entry name" value="EmrE-like"/>
</dbReference>
<keyword evidence="1" id="KW-0472">Membrane</keyword>
<feature type="transmembrane region" description="Helical" evidence="1">
    <location>
        <begin position="262"/>
        <end position="280"/>
    </location>
</feature>
<keyword evidence="1" id="KW-0812">Transmembrane</keyword>
<proteinExistence type="predicted"/>
<organism evidence="3 4">
    <name type="scientific">Halopseudomonas xinjiangensis</name>
    <dbReference type="NCBI Taxonomy" id="487184"/>
    <lineage>
        <taxon>Bacteria</taxon>
        <taxon>Pseudomonadati</taxon>
        <taxon>Pseudomonadota</taxon>
        <taxon>Gammaproteobacteria</taxon>
        <taxon>Pseudomonadales</taxon>
        <taxon>Pseudomonadaceae</taxon>
        <taxon>Halopseudomonas</taxon>
    </lineage>
</organism>
<feature type="transmembrane region" description="Helical" evidence="1">
    <location>
        <begin position="119"/>
        <end position="135"/>
    </location>
</feature>
<evidence type="ECO:0000313" key="3">
    <source>
        <dbReference type="EMBL" id="SDS52007.1"/>
    </source>
</evidence>
<dbReference type="InterPro" id="IPR000620">
    <property type="entry name" value="EamA_dom"/>
</dbReference>
<dbReference type="Proteomes" id="UP000243207">
    <property type="component" value="Chromosome I"/>
</dbReference>
<dbReference type="SUPFAM" id="SSF103481">
    <property type="entry name" value="Multidrug resistance efflux transporter EmrE"/>
    <property type="match status" value="2"/>
</dbReference>
<evidence type="ECO:0000259" key="2">
    <source>
        <dbReference type="Pfam" id="PF00892"/>
    </source>
</evidence>
<evidence type="ECO:0000313" key="4">
    <source>
        <dbReference type="Proteomes" id="UP000243207"/>
    </source>
</evidence>
<feature type="transmembrane region" description="Helical" evidence="1">
    <location>
        <begin position="207"/>
        <end position="225"/>
    </location>
</feature>
<protein>
    <submittedName>
        <fullName evidence="3">Permease of the drug/metabolite transporter (DMT) superfamily</fullName>
    </submittedName>
</protein>
<gene>
    <name evidence="3" type="ORF">SAMN05216421_1675</name>
</gene>
<dbReference type="AlphaFoldDB" id="A0A1H1SVD9"/>
<dbReference type="EMBL" id="LT629736">
    <property type="protein sequence ID" value="SDS52007.1"/>
    <property type="molecule type" value="Genomic_DNA"/>
</dbReference>
<keyword evidence="4" id="KW-1185">Reference proteome</keyword>
<dbReference type="RefSeq" id="WP_093393090.1">
    <property type="nucleotide sequence ID" value="NZ_LT629736.1"/>
</dbReference>
<feature type="transmembrane region" description="Helical" evidence="1">
    <location>
        <begin position="33"/>
        <end position="55"/>
    </location>
</feature>
<reference evidence="4" key="1">
    <citation type="submission" date="2016-10" db="EMBL/GenBank/DDBJ databases">
        <authorList>
            <person name="Varghese N."/>
            <person name="Submissions S."/>
        </authorList>
    </citation>
    <scope>NUCLEOTIDE SEQUENCE [LARGE SCALE GENOMIC DNA]</scope>
    <source>
        <strain evidence="4">NRRL B-51270</strain>
    </source>
</reference>
<dbReference type="PANTHER" id="PTHR22911">
    <property type="entry name" value="ACYL-MALONYL CONDENSING ENZYME-RELATED"/>
    <property type="match status" value="1"/>
</dbReference>
<dbReference type="OrthoDB" id="5295396at2"/>
<feature type="transmembrane region" description="Helical" evidence="1">
    <location>
        <begin position="7"/>
        <end position="27"/>
    </location>
</feature>
<dbReference type="Pfam" id="PF00892">
    <property type="entry name" value="EamA"/>
    <property type="match status" value="1"/>
</dbReference>
<feature type="domain" description="EamA" evidence="2">
    <location>
        <begin position="8"/>
        <end position="135"/>
    </location>
</feature>
<feature type="transmembrane region" description="Helical" evidence="1">
    <location>
        <begin position="178"/>
        <end position="201"/>
    </location>
</feature>
<sequence>MSTIVPQLLLVLGASLWGLGWIPLHYFADQGWVGMPLVVVTYGLLAVVAIPVLWWERRAWRAQRGSLLVITFCGGWAAAALVTALAIGDVVRVMLLFYLAPVWGMLGAWLILGERLNPLRLMALLLAMLGVVLTLDLDADTFSSLEAADWLGLSAGLSFALNNLATRAGDQIPLASKTLACYIGSAMLAGFVCILFAQPIPPIDLQISWQIALLSLGWLLALGLVQYGLTHVEAGRAAVLIVCELVAAVLSSAWLGDRAISSAEWVGAMLITVAALIAGWPERELPDKPLTSPDPA</sequence>
<accession>A0A1H1SVD9</accession>
<dbReference type="STRING" id="487184.SAMN05216421_1675"/>
<evidence type="ECO:0000256" key="1">
    <source>
        <dbReference type="SAM" id="Phobius"/>
    </source>
</evidence>
<feature type="transmembrane region" description="Helical" evidence="1">
    <location>
        <begin position="237"/>
        <end position="256"/>
    </location>
</feature>
<feature type="transmembrane region" description="Helical" evidence="1">
    <location>
        <begin position="67"/>
        <end position="87"/>
    </location>
</feature>
<name>A0A1H1SVD9_9GAMM</name>
<feature type="transmembrane region" description="Helical" evidence="1">
    <location>
        <begin position="93"/>
        <end position="112"/>
    </location>
</feature>